<keyword evidence="3" id="KW-0732">Signal</keyword>
<evidence type="ECO:0000256" key="3">
    <source>
        <dbReference type="SAM" id="SignalP"/>
    </source>
</evidence>
<dbReference type="AlphaFoldDB" id="A0A7N0TL58"/>
<evidence type="ECO:0000256" key="2">
    <source>
        <dbReference type="ARBA" id="ARBA00012176"/>
    </source>
</evidence>
<accession>A0A7N0TL58</accession>
<dbReference type="UniPathway" id="UPA00196"/>
<dbReference type="InterPro" id="IPR003737">
    <property type="entry name" value="GlcNAc_PI_deacetylase-related"/>
</dbReference>
<name>A0A7N0TL58_KALFE</name>
<dbReference type="PANTHER" id="PTHR12993">
    <property type="entry name" value="N-ACETYLGLUCOSAMINYL-PHOSPHATIDYLINOSITOL DE-N-ACETYLASE-RELATED"/>
    <property type="match status" value="1"/>
</dbReference>
<sequence>MSKNQMAWLLIGLSVSLCWLASLCKVYYSSHSSSRTAFFTESKQKRNILLVIAHPDDESMFFSPTISYLTSKGHNLYVLCISTGNADGMGNTRKEELYQACAILKVPLHQIKVLDNPKLQDGFGKVWDHDLLAKIVEEEVASGTIDSILTFDSYGISGHCNHKDVHHGVRFLNMSRRKVEAWELLSTNILRKYSGPVDIWFSIVYSMCWPSGQVHCLLNDDPSKSFQAMAQHMSQWVWFRKLFVSFSSYTYVNTLKRIA</sequence>
<evidence type="ECO:0000313" key="4">
    <source>
        <dbReference type="EnsemblPlants" id="Kaladp0039s0291.16.v1.1"/>
    </source>
</evidence>
<evidence type="ECO:0000313" key="5">
    <source>
        <dbReference type="Proteomes" id="UP000594263"/>
    </source>
</evidence>
<dbReference type="InterPro" id="IPR024078">
    <property type="entry name" value="LmbE-like_dom_sf"/>
</dbReference>
<feature type="signal peptide" evidence="3">
    <location>
        <begin position="1"/>
        <end position="20"/>
    </location>
</feature>
<proteinExistence type="inferred from homology"/>
<feature type="chain" id="PRO_5029738668" description="N-acetylglucosaminylphosphatidylinositol deacetylase" evidence="3">
    <location>
        <begin position="21"/>
        <end position="259"/>
    </location>
</feature>
<dbReference type="Gene3D" id="3.40.50.10320">
    <property type="entry name" value="LmbE-like"/>
    <property type="match status" value="1"/>
</dbReference>
<dbReference type="GO" id="GO:0006506">
    <property type="term" value="P:GPI anchor biosynthetic process"/>
    <property type="evidence" value="ECO:0007669"/>
    <property type="project" value="UniProtKB-UniPathway"/>
</dbReference>
<dbReference type="Gramene" id="Kaladp0039s0291.16.v1.1">
    <property type="protein sequence ID" value="Kaladp0039s0291.16.v1.1"/>
    <property type="gene ID" value="Kaladp0039s0291.v1.1"/>
</dbReference>
<dbReference type="SUPFAM" id="SSF102588">
    <property type="entry name" value="LmbE-like"/>
    <property type="match status" value="1"/>
</dbReference>
<dbReference type="Proteomes" id="UP000594263">
    <property type="component" value="Unplaced"/>
</dbReference>
<comment type="similarity">
    <text evidence="1">Belongs to the PIGL family.</text>
</comment>
<protein>
    <recommendedName>
        <fullName evidence="2">N-acetylglucosaminylphosphatidylinositol deacetylase</fullName>
        <ecNumber evidence="2">3.5.1.89</ecNumber>
    </recommendedName>
</protein>
<dbReference type="GO" id="GO:0000225">
    <property type="term" value="F:N-acetylglucosaminylphosphatidylinositol deacetylase activity"/>
    <property type="evidence" value="ECO:0007669"/>
    <property type="project" value="UniProtKB-EC"/>
</dbReference>
<evidence type="ECO:0000256" key="1">
    <source>
        <dbReference type="ARBA" id="ARBA00006066"/>
    </source>
</evidence>
<dbReference type="GO" id="GO:0016020">
    <property type="term" value="C:membrane"/>
    <property type="evidence" value="ECO:0007669"/>
    <property type="project" value="GOC"/>
</dbReference>
<dbReference type="EnsemblPlants" id="Kaladp0039s0291.16.v1.1">
    <property type="protein sequence ID" value="Kaladp0039s0291.16.v1.1"/>
    <property type="gene ID" value="Kaladp0039s0291.v1.1"/>
</dbReference>
<dbReference type="GO" id="GO:0005783">
    <property type="term" value="C:endoplasmic reticulum"/>
    <property type="evidence" value="ECO:0007669"/>
    <property type="project" value="TreeGrafter"/>
</dbReference>
<dbReference type="Pfam" id="PF02585">
    <property type="entry name" value="PIG-L"/>
    <property type="match status" value="1"/>
</dbReference>
<reference evidence="4" key="1">
    <citation type="submission" date="2021-01" db="UniProtKB">
        <authorList>
            <consortium name="EnsemblPlants"/>
        </authorList>
    </citation>
    <scope>IDENTIFICATION</scope>
</reference>
<dbReference type="EC" id="3.5.1.89" evidence="2"/>
<organism evidence="4 5">
    <name type="scientific">Kalanchoe fedtschenkoi</name>
    <name type="common">Lavender scallops</name>
    <name type="synonym">South American air plant</name>
    <dbReference type="NCBI Taxonomy" id="63787"/>
    <lineage>
        <taxon>Eukaryota</taxon>
        <taxon>Viridiplantae</taxon>
        <taxon>Streptophyta</taxon>
        <taxon>Embryophyta</taxon>
        <taxon>Tracheophyta</taxon>
        <taxon>Spermatophyta</taxon>
        <taxon>Magnoliopsida</taxon>
        <taxon>eudicotyledons</taxon>
        <taxon>Gunneridae</taxon>
        <taxon>Pentapetalae</taxon>
        <taxon>Saxifragales</taxon>
        <taxon>Crassulaceae</taxon>
        <taxon>Kalanchoe</taxon>
    </lineage>
</organism>
<keyword evidence="5" id="KW-1185">Reference proteome</keyword>
<dbReference type="PANTHER" id="PTHR12993:SF11">
    <property type="entry name" value="N-ACETYLGLUCOSAMINYL-PHOSPHATIDYLINOSITOL DE-N-ACETYLASE"/>
    <property type="match status" value="1"/>
</dbReference>